<dbReference type="Proteomes" id="UP001153712">
    <property type="component" value="Chromosome 12"/>
</dbReference>
<evidence type="ECO:0000256" key="9">
    <source>
        <dbReference type="ARBA" id="ARBA00023224"/>
    </source>
</evidence>
<dbReference type="AlphaFoldDB" id="A0A9N9XLM8"/>
<accession>A0A9N9XLM8</accession>
<feature type="transmembrane region" description="Helical" evidence="10">
    <location>
        <begin position="271"/>
        <end position="291"/>
    </location>
</feature>
<protein>
    <recommendedName>
        <fullName evidence="10">Odorant receptor</fullName>
    </recommendedName>
</protein>
<evidence type="ECO:0000256" key="4">
    <source>
        <dbReference type="ARBA" id="ARBA00022692"/>
    </source>
</evidence>
<dbReference type="OrthoDB" id="6780364at2759"/>
<keyword evidence="7 10" id="KW-0472">Membrane</keyword>
<name>A0A9N9XLM8_PHYSR</name>
<dbReference type="GO" id="GO:0005886">
    <property type="term" value="C:plasma membrane"/>
    <property type="evidence" value="ECO:0007669"/>
    <property type="project" value="UniProtKB-SubCell"/>
</dbReference>
<proteinExistence type="inferred from homology"/>
<keyword evidence="8 10" id="KW-0675">Receptor</keyword>
<keyword evidence="2" id="KW-1003">Cell membrane</keyword>
<evidence type="ECO:0000256" key="6">
    <source>
        <dbReference type="ARBA" id="ARBA00022989"/>
    </source>
</evidence>
<comment type="subcellular location">
    <subcellularLocation>
        <location evidence="1 10">Cell membrane</location>
        <topology evidence="1 10">Multi-pass membrane protein</topology>
    </subcellularLocation>
</comment>
<evidence type="ECO:0000256" key="1">
    <source>
        <dbReference type="ARBA" id="ARBA00004651"/>
    </source>
</evidence>
<evidence type="ECO:0000256" key="10">
    <source>
        <dbReference type="RuleBase" id="RU351113"/>
    </source>
</evidence>
<feature type="transmembrane region" description="Helical" evidence="10">
    <location>
        <begin position="297"/>
        <end position="314"/>
    </location>
</feature>
<dbReference type="EMBL" id="OU900105">
    <property type="protein sequence ID" value="CAG9856340.1"/>
    <property type="molecule type" value="Genomic_DNA"/>
</dbReference>
<sequence length="399" mass="45457">MNKPTNQEQSEPEIVCMTNSIKIFRFYGIFPPRGKLVNPGKTFYVKFALIAAAASPILIGSALHLIKNINDHSFNRTELDITYIVSMSAGYGLICSYFTKVSTAVRLYAGLSNFQRFEKPIDFDETNGKYNKYAVLHYCYLQCIVACILIGSNVFKAGACREENETKGLSEVCGLFAYTWLPFDVDFFPAKQLYVFSQLFGADYVYMISGLAAWTVMESVEHLAVRIRHVSRLFDGALKEPDPCIRRNMFRKAVEYHKFVLSLESQLNETFNVFMFTHMVMTAPIIGYGFYAYIKSGTLASLLLAIGWLNGLFMDCRSGQRLQDESDLLAMGLYRANWLDCEIDLKRDIVFVLMRCKRRMVLRAASFGIMNHPMFLAVLKAAYSYVALMKQKENRNTSV</sequence>
<dbReference type="GO" id="GO:0005549">
    <property type="term" value="F:odorant binding"/>
    <property type="evidence" value="ECO:0007669"/>
    <property type="project" value="InterPro"/>
</dbReference>
<dbReference type="InterPro" id="IPR004117">
    <property type="entry name" value="7tm6_olfct_rcpt"/>
</dbReference>
<evidence type="ECO:0000256" key="2">
    <source>
        <dbReference type="ARBA" id="ARBA00022475"/>
    </source>
</evidence>
<organism evidence="11 12">
    <name type="scientific">Phyllotreta striolata</name>
    <name type="common">Striped flea beetle</name>
    <name type="synonym">Crioceris striolata</name>
    <dbReference type="NCBI Taxonomy" id="444603"/>
    <lineage>
        <taxon>Eukaryota</taxon>
        <taxon>Metazoa</taxon>
        <taxon>Ecdysozoa</taxon>
        <taxon>Arthropoda</taxon>
        <taxon>Hexapoda</taxon>
        <taxon>Insecta</taxon>
        <taxon>Pterygota</taxon>
        <taxon>Neoptera</taxon>
        <taxon>Endopterygota</taxon>
        <taxon>Coleoptera</taxon>
        <taxon>Polyphaga</taxon>
        <taxon>Cucujiformia</taxon>
        <taxon>Chrysomeloidea</taxon>
        <taxon>Chrysomelidae</taxon>
        <taxon>Galerucinae</taxon>
        <taxon>Alticini</taxon>
        <taxon>Phyllotreta</taxon>
    </lineage>
</organism>
<evidence type="ECO:0000313" key="11">
    <source>
        <dbReference type="EMBL" id="CAG9856340.1"/>
    </source>
</evidence>
<dbReference type="GO" id="GO:0004984">
    <property type="term" value="F:olfactory receptor activity"/>
    <property type="evidence" value="ECO:0007669"/>
    <property type="project" value="InterPro"/>
</dbReference>
<keyword evidence="6 10" id="KW-1133">Transmembrane helix</keyword>
<keyword evidence="3 10" id="KW-0716">Sensory transduction</keyword>
<keyword evidence="9 10" id="KW-0807">Transducer</keyword>
<feature type="transmembrane region" description="Helical" evidence="10">
    <location>
        <begin position="81"/>
        <end position="99"/>
    </location>
</feature>
<keyword evidence="5 10" id="KW-0552">Olfaction</keyword>
<keyword evidence="4 10" id="KW-0812">Transmembrane</keyword>
<feature type="transmembrane region" description="Helical" evidence="10">
    <location>
        <begin position="43"/>
        <end position="66"/>
    </location>
</feature>
<evidence type="ECO:0000313" key="12">
    <source>
        <dbReference type="Proteomes" id="UP001153712"/>
    </source>
</evidence>
<dbReference type="PANTHER" id="PTHR21137:SF35">
    <property type="entry name" value="ODORANT RECEPTOR 19A-RELATED"/>
    <property type="match status" value="1"/>
</dbReference>
<comment type="caution">
    <text evidence="10">Lacks conserved residue(s) required for the propagation of feature annotation.</text>
</comment>
<dbReference type="PANTHER" id="PTHR21137">
    <property type="entry name" value="ODORANT RECEPTOR"/>
    <property type="match status" value="1"/>
</dbReference>
<feature type="transmembrane region" description="Helical" evidence="10">
    <location>
        <begin position="364"/>
        <end position="386"/>
    </location>
</feature>
<evidence type="ECO:0000256" key="7">
    <source>
        <dbReference type="ARBA" id="ARBA00023136"/>
    </source>
</evidence>
<reference evidence="11" key="1">
    <citation type="submission" date="2022-01" db="EMBL/GenBank/DDBJ databases">
        <authorList>
            <person name="King R."/>
        </authorList>
    </citation>
    <scope>NUCLEOTIDE SEQUENCE</scope>
</reference>
<dbReference type="GO" id="GO:0007165">
    <property type="term" value="P:signal transduction"/>
    <property type="evidence" value="ECO:0007669"/>
    <property type="project" value="UniProtKB-KW"/>
</dbReference>
<dbReference type="Pfam" id="PF02949">
    <property type="entry name" value="7tm_6"/>
    <property type="match status" value="1"/>
</dbReference>
<evidence type="ECO:0000256" key="5">
    <source>
        <dbReference type="ARBA" id="ARBA00022725"/>
    </source>
</evidence>
<evidence type="ECO:0000256" key="8">
    <source>
        <dbReference type="ARBA" id="ARBA00023170"/>
    </source>
</evidence>
<evidence type="ECO:0000256" key="3">
    <source>
        <dbReference type="ARBA" id="ARBA00022606"/>
    </source>
</evidence>
<comment type="similarity">
    <text evidence="10">Belongs to the insect chemoreceptor superfamily. Heteromeric odorant receptor channel (TC 1.A.69) family.</text>
</comment>
<keyword evidence="12" id="KW-1185">Reference proteome</keyword>
<gene>
    <name evidence="11" type="ORF">PHYEVI_LOCUS2763</name>
</gene>